<comment type="caution">
    <text evidence="4">The sequence shown here is derived from an EMBL/GenBank/DDBJ whole genome shotgun (WGS) entry which is preliminary data.</text>
</comment>
<dbReference type="EMBL" id="VIVQ01000001">
    <property type="protein sequence ID" value="TWE11773.1"/>
    <property type="molecule type" value="Genomic_DNA"/>
</dbReference>
<gene>
    <name evidence="4" type="ORF">BKA23_0559</name>
</gene>
<name>A0A561E828_9MICO</name>
<evidence type="ECO:0000313" key="5">
    <source>
        <dbReference type="Proteomes" id="UP000318297"/>
    </source>
</evidence>
<dbReference type="InterPro" id="IPR055592">
    <property type="entry name" value="DUF7168"/>
</dbReference>
<feature type="domain" description="DUF7168" evidence="3">
    <location>
        <begin position="265"/>
        <end position="361"/>
    </location>
</feature>
<evidence type="ECO:0000256" key="1">
    <source>
        <dbReference type="SAM" id="MobiDB-lite"/>
    </source>
</evidence>
<dbReference type="OrthoDB" id="3508128at2"/>
<dbReference type="Proteomes" id="UP000318297">
    <property type="component" value="Unassembled WGS sequence"/>
</dbReference>
<feature type="compositionally biased region" description="Gly residues" evidence="1">
    <location>
        <begin position="422"/>
        <end position="431"/>
    </location>
</feature>
<accession>A0A561E828</accession>
<protein>
    <submittedName>
        <fullName evidence="4">Uncharacterized protein DUF2786</fullName>
    </submittedName>
</protein>
<evidence type="ECO:0000313" key="4">
    <source>
        <dbReference type="EMBL" id="TWE11773.1"/>
    </source>
</evidence>
<sequence>MRITTDSPAAGFGDTEQIQQQIWHAVACLNRRALRQFDDQVGHLVVLADSATGCRSFGMSARDLLRGALAAAWRGGWQPADLHRYALRKLEASDLPVLADAIADELSTYAAATIDEHWHGQLRELDAETWWSPDVSFIEARRRNGLGSWALTTTTIKVLHFLTALPQLEVLGPLPGQATPRDTSDDAASTQVREVDERILSRVRALLAKAESTTFEAEAETFTAGAQALMARHSIDAALLAADQKAPTAPGARRIGVENPYESAKALLLSEIADANRCRAVWFKQVGFCTVVGHRADVDAVETLFTSLLVQATHAMTREGSRSDGQGRSRTKSFRASFLQGFAVRIGERLTDVTRAEADAVAGDESRSGGRDLVPLLAQRAAEVDAAFQAMFPALVHRRVRAGQDAEGWHSGAGAADRARLGGTGIEGRAG</sequence>
<dbReference type="InterPro" id="IPR024498">
    <property type="entry name" value="DUF2786"/>
</dbReference>
<dbReference type="AlphaFoldDB" id="A0A561E828"/>
<organism evidence="4 5">
    <name type="scientific">Rudaeicoccus suwonensis</name>
    <dbReference type="NCBI Taxonomy" id="657409"/>
    <lineage>
        <taxon>Bacteria</taxon>
        <taxon>Bacillati</taxon>
        <taxon>Actinomycetota</taxon>
        <taxon>Actinomycetes</taxon>
        <taxon>Micrococcales</taxon>
        <taxon>Dermacoccaceae</taxon>
        <taxon>Rudaeicoccus</taxon>
    </lineage>
</organism>
<feature type="domain" description="DUF2786" evidence="2">
    <location>
        <begin position="198"/>
        <end position="236"/>
    </location>
</feature>
<dbReference type="Pfam" id="PF23771">
    <property type="entry name" value="DUF7168"/>
    <property type="match status" value="1"/>
</dbReference>
<evidence type="ECO:0000259" key="2">
    <source>
        <dbReference type="Pfam" id="PF10979"/>
    </source>
</evidence>
<reference evidence="4 5" key="1">
    <citation type="submission" date="2019-06" db="EMBL/GenBank/DDBJ databases">
        <title>Sequencing the genomes of 1000 actinobacteria strains.</title>
        <authorList>
            <person name="Klenk H.-P."/>
        </authorList>
    </citation>
    <scope>NUCLEOTIDE SEQUENCE [LARGE SCALE GENOMIC DNA]</scope>
    <source>
        <strain evidence="4 5">DSM 19560</strain>
    </source>
</reference>
<feature type="region of interest" description="Disordered" evidence="1">
    <location>
        <begin position="407"/>
        <end position="431"/>
    </location>
</feature>
<dbReference type="RefSeq" id="WP_145225257.1">
    <property type="nucleotide sequence ID" value="NZ_VIVQ01000001.1"/>
</dbReference>
<evidence type="ECO:0000259" key="3">
    <source>
        <dbReference type="Pfam" id="PF23771"/>
    </source>
</evidence>
<proteinExistence type="predicted"/>
<dbReference type="Pfam" id="PF10979">
    <property type="entry name" value="DUF2786"/>
    <property type="match status" value="1"/>
</dbReference>
<keyword evidence="5" id="KW-1185">Reference proteome</keyword>